<dbReference type="Proteomes" id="UP001057868">
    <property type="component" value="Unassembled WGS sequence"/>
</dbReference>
<dbReference type="Gene3D" id="3.40.630.30">
    <property type="match status" value="1"/>
</dbReference>
<dbReference type="RefSeq" id="WP_261854690.1">
    <property type="nucleotide sequence ID" value="NZ_BQXY01000021.1"/>
</dbReference>
<dbReference type="EMBL" id="BQXY01000021">
    <property type="protein sequence ID" value="GKU27869.1"/>
    <property type="molecule type" value="Genomic_DNA"/>
</dbReference>
<evidence type="ECO:0008006" key="3">
    <source>
        <dbReference type="Google" id="ProtNLM"/>
    </source>
</evidence>
<sequence>MYLKSNELVIRHATISDVQTLCNWWADGEVMAHAGFPNGVYTDSEKLKDSIRNQTDGAARRIIIEIDNKSVGEMNY</sequence>
<accession>A0A9W6DD33</accession>
<dbReference type="SUPFAM" id="SSF55729">
    <property type="entry name" value="Acyl-CoA N-acyltransferases (Nat)"/>
    <property type="match status" value="1"/>
</dbReference>
<protein>
    <recommendedName>
        <fullName evidence="3">GNAT family N-acetyltransferase</fullName>
    </recommendedName>
</protein>
<proteinExistence type="predicted"/>
<comment type="caution">
    <text evidence="1">The sequence shown here is derived from an EMBL/GenBank/DDBJ whole genome shotgun (WGS) entry which is preliminary data.</text>
</comment>
<keyword evidence="2" id="KW-1185">Reference proteome</keyword>
<name>A0A9W6DD33_9CLOT</name>
<gene>
    <name evidence="1" type="ORF">CFOLD11_46960</name>
</gene>
<evidence type="ECO:0000313" key="2">
    <source>
        <dbReference type="Proteomes" id="UP001057868"/>
    </source>
</evidence>
<dbReference type="AlphaFoldDB" id="A0A9W6DD33"/>
<reference evidence="1" key="1">
    <citation type="journal article" date="2023" name="Int. J. Syst. Evol. Microbiol.">
        <title>&lt;i&gt;Clostridium folliculivorans&lt;/i&gt; sp. nov., isolated from soil samples of an organic paddy in Japan.</title>
        <authorList>
            <person name="Tazawa J."/>
            <person name="Kobayashi H."/>
            <person name="Tanizawa Y."/>
            <person name="Uchino A."/>
            <person name="Tanaka F."/>
            <person name="Urashima Y."/>
            <person name="Miura S."/>
            <person name="Sakamoto M."/>
            <person name="Ohkuma M."/>
            <person name="Tohno M."/>
        </authorList>
    </citation>
    <scope>NUCLEOTIDE SEQUENCE</scope>
    <source>
        <strain evidence="1">D1-1</strain>
    </source>
</reference>
<organism evidence="1 2">
    <name type="scientific">Clostridium folliculivorans</name>
    <dbReference type="NCBI Taxonomy" id="2886038"/>
    <lineage>
        <taxon>Bacteria</taxon>
        <taxon>Bacillati</taxon>
        <taxon>Bacillota</taxon>
        <taxon>Clostridia</taxon>
        <taxon>Eubacteriales</taxon>
        <taxon>Clostridiaceae</taxon>
        <taxon>Clostridium</taxon>
    </lineage>
</organism>
<dbReference type="InterPro" id="IPR016181">
    <property type="entry name" value="Acyl_CoA_acyltransferase"/>
</dbReference>
<evidence type="ECO:0000313" key="1">
    <source>
        <dbReference type="EMBL" id="GKU27869.1"/>
    </source>
</evidence>